<proteinExistence type="predicted"/>
<dbReference type="Gene3D" id="3.40.50.1110">
    <property type="entry name" value="SGNH hydrolase"/>
    <property type="match status" value="1"/>
</dbReference>
<protein>
    <submittedName>
        <fullName evidence="2">Lysophospholipase L1-like esterase</fullName>
    </submittedName>
</protein>
<dbReference type="AlphaFoldDB" id="A0A2A9D0Z4"/>
<dbReference type="RefSeq" id="WP_098469319.1">
    <property type="nucleotide sequence ID" value="NZ_PDJD01000001.1"/>
</dbReference>
<comment type="caution">
    <text evidence="2">The sequence shown here is derived from an EMBL/GenBank/DDBJ whole genome shotgun (WGS) entry which is preliminary data.</text>
</comment>
<dbReference type="EMBL" id="PDJD01000001">
    <property type="protein sequence ID" value="PFG20313.1"/>
    <property type="molecule type" value="Genomic_DNA"/>
</dbReference>
<sequence length="203" mass="21238">MSTGSTDRARGARRLVILGDELITGFGDPRALGWVGRLAARTPPLEVLTTALAVPGETTTDLAARWEREAALRQGGAGTYLVLAPGAHDLAAGLSMARSRLNLANMLDAATSAHIPVLVVGPPPRSDLDPAGLAALSAAFADVCVRRGVTYVDSHAALHDHDQWHADLAAGDGIHPGQAGYSLLAWLVDHHGWANWLGIDLAE</sequence>
<evidence type="ECO:0000313" key="2">
    <source>
        <dbReference type="EMBL" id="PFG20313.1"/>
    </source>
</evidence>
<dbReference type="InterPro" id="IPR051532">
    <property type="entry name" value="Ester_Hydrolysis_Enzymes"/>
</dbReference>
<gene>
    <name evidence="2" type="ORF">ATL40_1911</name>
</gene>
<dbReference type="Proteomes" id="UP000224915">
    <property type="component" value="Unassembled WGS sequence"/>
</dbReference>
<dbReference type="PANTHER" id="PTHR30383:SF5">
    <property type="entry name" value="SGNH HYDROLASE-TYPE ESTERASE DOMAIN-CONTAINING PROTEIN"/>
    <property type="match status" value="1"/>
</dbReference>
<dbReference type="OrthoDB" id="5196031at2"/>
<dbReference type="InterPro" id="IPR036514">
    <property type="entry name" value="SGNH_hydro_sf"/>
</dbReference>
<dbReference type="SUPFAM" id="SSF52266">
    <property type="entry name" value="SGNH hydrolase"/>
    <property type="match status" value="1"/>
</dbReference>
<keyword evidence="3" id="KW-1185">Reference proteome</keyword>
<feature type="domain" description="SGNH hydrolase-type esterase" evidence="1">
    <location>
        <begin position="18"/>
        <end position="182"/>
    </location>
</feature>
<dbReference type="PANTHER" id="PTHR30383">
    <property type="entry name" value="THIOESTERASE 1/PROTEASE 1/LYSOPHOSPHOLIPASE L1"/>
    <property type="match status" value="1"/>
</dbReference>
<organism evidence="2 3">
    <name type="scientific">Serinibacter salmoneus</name>
    <dbReference type="NCBI Taxonomy" id="556530"/>
    <lineage>
        <taxon>Bacteria</taxon>
        <taxon>Bacillati</taxon>
        <taxon>Actinomycetota</taxon>
        <taxon>Actinomycetes</taxon>
        <taxon>Micrococcales</taxon>
        <taxon>Beutenbergiaceae</taxon>
        <taxon>Serinibacter</taxon>
    </lineage>
</organism>
<accession>A0A2A9D0Z4</accession>
<reference evidence="2 3" key="1">
    <citation type="submission" date="2017-10" db="EMBL/GenBank/DDBJ databases">
        <title>Sequencing the genomes of 1000 actinobacteria strains.</title>
        <authorList>
            <person name="Klenk H.-P."/>
        </authorList>
    </citation>
    <scope>NUCLEOTIDE SEQUENCE [LARGE SCALE GENOMIC DNA]</scope>
    <source>
        <strain evidence="2 3">DSM 21801</strain>
    </source>
</reference>
<dbReference type="InterPro" id="IPR013830">
    <property type="entry name" value="SGNH_hydro"/>
</dbReference>
<evidence type="ECO:0000259" key="1">
    <source>
        <dbReference type="Pfam" id="PF13472"/>
    </source>
</evidence>
<evidence type="ECO:0000313" key="3">
    <source>
        <dbReference type="Proteomes" id="UP000224915"/>
    </source>
</evidence>
<dbReference type="Pfam" id="PF13472">
    <property type="entry name" value="Lipase_GDSL_2"/>
    <property type="match status" value="1"/>
</dbReference>
<dbReference type="GO" id="GO:0004622">
    <property type="term" value="F:phosphatidylcholine lysophospholipase activity"/>
    <property type="evidence" value="ECO:0007669"/>
    <property type="project" value="TreeGrafter"/>
</dbReference>
<name>A0A2A9D0Z4_9MICO</name>